<dbReference type="InterPro" id="IPR010359">
    <property type="entry name" value="IrrE_HExxH"/>
</dbReference>
<dbReference type="Gene3D" id="1.10.10.2910">
    <property type="match status" value="1"/>
</dbReference>
<comment type="caution">
    <text evidence="2">The sequence shown here is derived from an EMBL/GenBank/DDBJ whole genome shotgun (WGS) entry which is preliminary data.</text>
</comment>
<dbReference type="EMBL" id="JAAGXA010000001">
    <property type="protein sequence ID" value="NEN77162.1"/>
    <property type="molecule type" value="Genomic_DNA"/>
</dbReference>
<dbReference type="InterPro" id="IPR052345">
    <property type="entry name" value="Rad_response_metalloprotease"/>
</dbReference>
<proteinExistence type="predicted"/>
<gene>
    <name evidence="2" type="ORF">G3T38_02600</name>
</gene>
<evidence type="ECO:0000313" key="3">
    <source>
        <dbReference type="Proteomes" id="UP000468687"/>
    </source>
</evidence>
<dbReference type="AlphaFoldDB" id="A0A6P0HEJ2"/>
<evidence type="ECO:0000259" key="1">
    <source>
        <dbReference type="Pfam" id="PF06114"/>
    </source>
</evidence>
<dbReference type="PANTHER" id="PTHR43236:SF1">
    <property type="entry name" value="BLL7220 PROTEIN"/>
    <property type="match status" value="1"/>
</dbReference>
<keyword evidence="3" id="KW-1185">Reference proteome</keyword>
<protein>
    <submittedName>
        <fullName evidence="2">ImmA/IrrE family metallo-endopeptidase</fullName>
    </submittedName>
</protein>
<feature type="domain" description="IrrE N-terminal-like" evidence="1">
    <location>
        <begin position="205"/>
        <end position="334"/>
    </location>
</feature>
<dbReference type="RefSeq" id="WP_163770484.1">
    <property type="nucleotide sequence ID" value="NZ_JAAGXA010000001.1"/>
</dbReference>
<dbReference type="PANTHER" id="PTHR43236">
    <property type="entry name" value="ANTITOXIN HIGA1"/>
    <property type="match status" value="1"/>
</dbReference>
<organism evidence="2 3">
    <name type="scientific">Nocardioides zeae</name>
    <dbReference type="NCBI Taxonomy" id="1457234"/>
    <lineage>
        <taxon>Bacteria</taxon>
        <taxon>Bacillati</taxon>
        <taxon>Actinomycetota</taxon>
        <taxon>Actinomycetes</taxon>
        <taxon>Propionibacteriales</taxon>
        <taxon>Nocardioidaceae</taxon>
        <taxon>Nocardioides</taxon>
    </lineage>
</organism>
<sequence length="363" mass="39890">MALWDFIETHDLSRALAGANTRPVLIWRQGLLGHLLTEQTHYVTHWRRILSTVESIGDAIAHRLLRAPDDQRSRAARMNWQMRDAVSSGTLLATARGQDATIDALTFPTIWRDSDIGEIEYSPILAAARMTSRLPATVAGRVLRLINALPGRETSIPAVSDAVIAAANLDRSAPPYAQAYEYAKVFRVTLGLDENSPFLPEQWLDHMGVLVQDERLGEKTIDAVAAWGPQNGPAIIINRDGWFSSSPNGRNTSLAHEICHLLIDRQDALPAAEVMGGRVDVAVEQRARAFAAEVMLPRAVAGASLRQAADESGAVRAVRSLSNRFGVSHEIVARQAYNSQVALKPTVFERLRQMVSDPSRFNP</sequence>
<dbReference type="Proteomes" id="UP000468687">
    <property type="component" value="Unassembled WGS sequence"/>
</dbReference>
<dbReference type="Pfam" id="PF06114">
    <property type="entry name" value="Peptidase_M78"/>
    <property type="match status" value="1"/>
</dbReference>
<name>A0A6P0HEJ2_9ACTN</name>
<evidence type="ECO:0000313" key="2">
    <source>
        <dbReference type="EMBL" id="NEN77162.1"/>
    </source>
</evidence>
<reference evidence="2 3" key="1">
    <citation type="journal article" date="2014" name="Int. J. Syst. Evol. Microbiol.">
        <title>Nocardioides zeae sp. nov., isolated from the stem of Zea mays.</title>
        <authorList>
            <person name="Glaeser S.P."/>
            <person name="McInroy J.A."/>
            <person name="Busse H.J."/>
            <person name="Kampfer P."/>
        </authorList>
    </citation>
    <scope>NUCLEOTIDE SEQUENCE [LARGE SCALE GENOMIC DNA]</scope>
    <source>
        <strain evidence="2 3">JCM 30728</strain>
    </source>
</reference>
<accession>A0A6P0HEJ2</accession>